<evidence type="ECO:0000313" key="7">
    <source>
        <dbReference type="EMBL" id="NYS79953.1"/>
    </source>
</evidence>
<evidence type="ECO:0000256" key="1">
    <source>
        <dbReference type="ARBA" id="ARBA00008857"/>
    </source>
</evidence>
<dbReference type="Gene3D" id="1.10.443.10">
    <property type="entry name" value="Intergrase catalytic core"/>
    <property type="match status" value="1"/>
</dbReference>
<evidence type="ECO:0000256" key="5">
    <source>
        <dbReference type="SAM" id="MobiDB-lite"/>
    </source>
</evidence>
<dbReference type="InterPro" id="IPR011010">
    <property type="entry name" value="DNA_brk_join_enz"/>
</dbReference>
<reference evidence="7 8" key="1">
    <citation type="journal article" date="2003" name="Extremophiles">
        <title>Halomonas glaciei sp. nov. isolated from fast ice of Adelie Land, Antarctica.</title>
        <authorList>
            <person name="Reddy G.S."/>
            <person name="Raghavan P.U."/>
            <person name="Sarita N.B."/>
            <person name="Prakash J.S."/>
            <person name="Nagesh N."/>
            <person name="Delille D."/>
            <person name="Shivaji S."/>
        </authorList>
    </citation>
    <scope>NUCLEOTIDE SEQUENCE [LARGE SCALE GENOMIC DNA]</scope>
    <source>
        <strain evidence="7 8">DD39</strain>
    </source>
</reference>
<organism evidence="7 8">
    <name type="scientific">Vreelandella glaciei</name>
    <dbReference type="NCBI Taxonomy" id="186761"/>
    <lineage>
        <taxon>Bacteria</taxon>
        <taxon>Pseudomonadati</taxon>
        <taxon>Pseudomonadota</taxon>
        <taxon>Gammaproteobacteria</taxon>
        <taxon>Oceanospirillales</taxon>
        <taxon>Halomonadaceae</taxon>
        <taxon>Vreelandella</taxon>
    </lineage>
</organism>
<feature type="region of interest" description="Disordered" evidence="5">
    <location>
        <begin position="1"/>
        <end position="26"/>
    </location>
</feature>
<dbReference type="InterPro" id="IPR013762">
    <property type="entry name" value="Integrase-like_cat_sf"/>
</dbReference>
<proteinExistence type="inferred from homology"/>
<evidence type="ECO:0000313" key="8">
    <source>
        <dbReference type="Proteomes" id="UP000526892"/>
    </source>
</evidence>
<dbReference type="PROSITE" id="PS51898">
    <property type="entry name" value="TYR_RECOMBINASE"/>
    <property type="match status" value="1"/>
</dbReference>
<dbReference type="PANTHER" id="PTHR30349">
    <property type="entry name" value="PHAGE INTEGRASE-RELATED"/>
    <property type="match status" value="1"/>
</dbReference>
<dbReference type="EMBL" id="JACCDE010000037">
    <property type="protein sequence ID" value="NYS79953.1"/>
    <property type="molecule type" value="Genomic_DNA"/>
</dbReference>
<dbReference type="PANTHER" id="PTHR30349:SF41">
    <property type="entry name" value="INTEGRASE_RECOMBINASE PROTEIN MJ0367-RELATED"/>
    <property type="match status" value="1"/>
</dbReference>
<keyword evidence="8" id="KW-1185">Reference proteome</keyword>
<evidence type="ECO:0000256" key="2">
    <source>
        <dbReference type="ARBA" id="ARBA00022908"/>
    </source>
</evidence>
<comment type="similarity">
    <text evidence="1">Belongs to the 'phage' integrase family.</text>
</comment>
<evidence type="ECO:0000259" key="6">
    <source>
        <dbReference type="PROSITE" id="PS51898"/>
    </source>
</evidence>
<comment type="caution">
    <text evidence="7">The sequence shown here is derived from an EMBL/GenBank/DDBJ whole genome shotgun (WGS) entry which is preliminary data.</text>
</comment>
<feature type="domain" description="Tyr recombinase" evidence="6">
    <location>
        <begin position="22"/>
        <end position="236"/>
    </location>
</feature>
<keyword evidence="3" id="KW-0238">DNA-binding</keyword>
<dbReference type="Proteomes" id="UP000526892">
    <property type="component" value="Unassembled WGS sequence"/>
</dbReference>
<dbReference type="GO" id="GO:0006310">
    <property type="term" value="P:DNA recombination"/>
    <property type="evidence" value="ECO:0007669"/>
    <property type="project" value="UniProtKB-KW"/>
</dbReference>
<dbReference type="InterPro" id="IPR050090">
    <property type="entry name" value="Tyrosine_recombinase_XerCD"/>
</dbReference>
<dbReference type="AlphaFoldDB" id="A0A7Z0S0L1"/>
<gene>
    <name evidence="7" type="ORF">HZS80_19985</name>
</gene>
<keyword evidence="2" id="KW-0229">DNA integration</keyword>
<name>A0A7Z0S0L1_9GAMM</name>
<dbReference type="CDD" id="cd00397">
    <property type="entry name" value="DNA_BRE_C"/>
    <property type="match status" value="1"/>
</dbReference>
<dbReference type="InterPro" id="IPR002104">
    <property type="entry name" value="Integrase_catalytic"/>
</dbReference>
<evidence type="ECO:0000256" key="4">
    <source>
        <dbReference type="ARBA" id="ARBA00023172"/>
    </source>
</evidence>
<dbReference type="GO" id="GO:0003677">
    <property type="term" value="F:DNA binding"/>
    <property type="evidence" value="ECO:0007669"/>
    <property type="project" value="UniProtKB-KW"/>
</dbReference>
<dbReference type="SUPFAM" id="SSF56349">
    <property type="entry name" value="DNA breaking-rejoining enzymes"/>
    <property type="match status" value="1"/>
</dbReference>
<evidence type="ECO:0000256" key="3">
    <source>
        <dbReference type="ARBA" id="ARBA00023125"/>
    </source>
</evidence>
<dbReference type="RefSeq" id="WP_179917096.1">
    <property type="nucleotide sequence ID" value="NZ_JACCDE010000037.1"/>
</dbReference>
<sequence length="236" mass="27351">MKEVLLKQGPRRQGSKTSQFDPDKKASPPEVFIEVMRLAEPECSDNPFTSLVRHRNYLMFQVLFETGMRSGEVLQLKVQDIRFSEQLVSVVRRHDDPEDKWRLIEQNAKTQERGIPISYELSQALYNYVINERRLLAEQQKHGFLFISNKGLSRGTPMSLSQFSKLVLKIAKDTNLAAYIETEGIQVDKHITRHGFRHNFNQRGCRKTRFRAISTPSRPNLLTQPVIWLSNLNIGI</sequence>
<accession>A0A7Z0S0L1</accession>
<protein>
    <submittedName>
        <fullName evidence="7">Site-specific integrase</fullName>
    </submittedName>
</protein>
<keyword evidence="4" id="KW-0233">DNA recombination</keyword>
<dbReference type="GO" id="GO:0015074">
    <property type="term" value="P:DNA integration"/>
    <property type="evidence" value="ECO:0007669"/>
    <property type="project" value="UniProtKB-KW"/>
</dbReference>
<dbReference type="Pfam" id="PF00589">
    <property type="entry name" value="Phage_integrase"/>
    <property type="match status" value="1"/>
</dbReference>